<dbReference type="PANTHER" id="PTHR30050:SF4">
    <property type="entry name" value="ATP-BINDING PROTEIN RV3427C IN INSERTION SEQUENCE-RELATED"/>
    <property type="match status" value="1"/>
</dbReference>
<sequence length="262" mass="30552">MERIGKLIGDMGNMEILDLYTCPKCNREVKTVRMKIIGGERKGEWEILKNECDCRLATETVEASKQAKIRFFERFSILNDDLKNAEFSNFKADYESLDQAVERIYHYLETFTKKESIYIYGDKGRGKSHLAVSAYKFVKNLGYTALFFDVPKLLNVIRSIIRKDVDFSENDLFSAIEQVDLLILDDIGVERKTDWVEEVMFLLINQRQGKSTIYTSNLDLKELEDRYGGRIADRIKNKMDETHIIKINTPHSFRSKNLTMNQ</sequence>
<proteinExistence type="predicted"/>
<dbReference type="GO" id="GO:0004386">
    <property type="term" value="F:helicase activity"/>
    <property type="evidence" value="ECO:0007669"/>
    <property type="project" value="UniProtKB-KW"/>
</dbReference>
<feature type="domain" description="IstB-like ATP-binding" evidence="1">
    <location>
        <begin position="95"/>
        <end position="257"/>
    </location>
</feature>
<keyword evidence="2" id="KW-0347">Helicase</keyword>
<dbReference type="SUPFAM" id="SSF52540">
    <property type="entry name" value="P-loop containing nucleoside triphosphate hydrolases"/>
    <property type="match status" value="1"/>
</dbReference>
<evidence type="ECO:0000313" key="2">
    <source>
        <dbReference type="EMBL" id="SDO98532.1"/>
    </source>
</evidence>
<dbReference type="AlphaFoldDB" id="A0A1H0P0I7"/>
<keyword evidence="2" id="KW-0547">Nucleotide-binding</keyword>
<dbReference type="PANTHER" id="PTHR30050">
    <property type="entry name" value="CHROMOSOMAL REPLICATION INITIATOR PROTEIN DNAA"/>
    <property type="match status" value="1"/>
</dbReference>
<protein>
    <submittedName>
        <fullName evidence="2">Phage DNA replication protein (Predicted replicative helicase loader)</fullName>
    </submittedName>
</protein>
<reference evidence="3" key="1">
    <citation type="submission" date="2016-10" db="EMBL/GenBank/DDBJ databases">
        <authorList>
            <person name="Varghese N."/>
            <person name="Submissions S."/>
        </authorList>
    </citation>
    <scope>NUCLEOTIDE SEQUENCE [LARGE SCALE GENOMIC DNA]</scope>
    <source>
        <strain evidence="3">IBRC-M10078</strain>
    </source>
</reference>
<dbReference type="Proteomes" id="UP000199159">
    <property type="component" value="Unassembled WGS sequence"/>
</dbReference>
<dbReference type="GO" id="GO:0005524">
    <property type="term" value="F:ATP binding"/>
    <property type="evidence" value="ECO:0007669"/>
    <property type="project" value="InterPro"/>
</dbReference>
<evidence type="ECO:0000259" key="1">
    <source>
        <dbReference type="Pfam" id="PF01695"/>
    </source>
</evidence>
<accession>A0A1H0P0I7</accession>
<keyword evidence="2" id="KW-0378">Hydrolase</keyword>
<dbReference type="Pfam" id="PF01695">
    <property type="entry name" value="IstB_IS21"/>
    <property type="match status" value="1"/>
</dbReference>
<dbReference type="STRING" id="930152.SAMN05216565_101105"/>
<dbReference type="InterPro" id="IPR002611">
    <property type="entry name" value="IstB_ATP-bd"/>
</dbReference>
<keyword evidence="2" id="KW-0067">ATP-binding</keyword>
<keyword evidence="3" id="KW-1185">Reference proteome</keyword>
<dbReference type="OrthoDB" id="2052561at2"/>
<name>A0A1H0P0I7_9BACI</name>
<dbReference type="EMBL" id="FNJU01000001">
    <property type="protein sequence ID" value="SDO98532.1"/>
    <property type="molecule type" value="Genomic_DNA"/>
</dbReference>
<dbReference type="Gene3D" id="3.40.50.300">
    <property type="entry name" value="P-loop containing nucleotide triphosphate hydrolases"/>
    <property type="match status" value="1"/>
</dbReference>
<evidence type="ECO:0000313" key="3">
    <source>
        <dbReference type="Proteomes" id="UP000199159"/>
    </source>
</evidence>
<dbReference type="InterPro" id="IPR027417">
    <property type="entry name" value="P-loop_NTPase"/>
</dbReference>
<dbReference type="GO" id="GO:0006260">
    <property type="term" value="P:DNA replication"/>
    <property type="evidence" value="ECO:0007669"/>
    <property type="project" value="TreeGrafter"/>
</dbReference>
<gene>
    <name evidence="2" type="ORF">SAMN05216565_101105</name>
</gene>
<organism evidence="2 3">
    <name type="scientific">Litchfieldia salsa</name>
    <dbReference type="NCBI Taxonomy" id="930152"/>
    <lineage>
        <taxon>Bacteria</taxon>
        <taxon>Bacillati</taxon>
        <taxon>Bacillota</taxon>
        <taxon>Bacilli</taxon>
        <taxon>Bacillales</taxon>
        <taxon>Bacillaceae</taxon>
        <taxon>Litchfieldia</taxon>
    </lineage>
</organism>
<dbReference type="RefSeq" id="WP_090849112.1">
    <property type="nucleotide sequence ID" value="NZ_FNJU01000001.1"/>
</dbReference>